<dbReference type="InterPro" id="IPR003591">
    <property type="entry name" value="Leu-rich_rpt_typical-subtyp"/>
</dbReference>
<reference evidence="3 4" key="1">
    <citation type="journal article" date="2019" name="Int. J. Syst. Evol. Microbiol.">
        <title>The Global Catalogue of Microorganisms (GCM) 10K type strain sequencing project: providing services to taxonomists for standard genome sequencing and annotation.</title>
        <authorList>
            <consortium name="The Broad Institute Genomics Platform"/>
            <consortium name="The Broad Institute Genome Sequencing Center for Infectious Disease"/>
            <person name="Wu L."/>
            <person name="Ma J."/>
        </authorList>
    </citation>
    <scope>NUCLEOTIDE SEQUENCE [LARGE SCALE GENOMIC DNA]</scope>
    <source>
        <strain evidence="3 4">JCM 5052</strain>
    </source>
</reference>
<dbReference type="SMART" id="SM00369">
    <property type="entry name" value="LRR_TYP"/>
    <property type="match status" value="3"/>
</dbReference>
<evidence type="ECO:0008006" key="5">
    <source>
        <dbReference type="Google" id="ProtNLM"/>
    </source>
</evidence>
<keyword evidence="4" id="KW-1185">Reference proteome</keyword>
<keyword evidence="1" id="KW-0433">Leucine-rich repeat</keyword>
<dbReference type="Gene3D" id="3.80.10.10">
    <property type="entry name" value="Ribonuclease Inhibitor"/>
    <property type="match status" value="1"/>
</dbReference>
<dbReference type="SUPFAM" id="SSF52058">
    <property type="entry name" value="L domain-like"/>
    <property type="match status" value="1"/>
</dbReference>
<organism evidence="3 4">
    <name type="scientific">Streptomyces mordarskii</name>
    <dbReference type="NCBI Taxonomy" id="1226758"/>
    <lineage>
        <taxon>Bacteria</taxon>
        <taxon>Bacillati</taxon>
        <taxon>Actinomycetota</taxon>
        <taxon>Actinomycetes</taxon>
        <taxon>Kitasatosporales</taxon>
        <taxon>Streptomycetaceae</taxon>
        <taxon>Streptomyces</taxon>
    </lineage>
</organism>
<name>A0ABN1CPI5_9ACTN</name>
<dbReference type="Pfam" id="PF00560">
    <property type="entry name" value="LRR_1"/>
    <property type="match status" value="2"/>
</dbReference>
<evidence type="ECO:0000313" key="4">
    <source>
        <dbReference type="Proteomes" id="UP001501576"/>
    </source>
</evidence>
<dbReference type="EMBL" id="BAAABZ010000015">
    <property type="protein sequence ID" value="GAA0522468.1"/>
    <property type="molecule type" value="Genomic_DNA"/>
</dbReference>
<protein>
    <recommendedName>
        <fullName evidence="5">Leucine-rich repeat domain-containing protein</fullName>
    </recommendedName>
</protein>
<evidence type="ECO:0000256" key="1">
    <source>
        <dbReference type="ARBA" id="ARBA00022614"/>
    </source>
</evidence>
<keyword evidence="2" id="KW-0677">Repeat</keyword>
<gene>
    <name evidence="3" type="ORF">GCM10010390_25830</name>
</gene>
<sequence>MAESRQEGRVSAGLGRVRECPLHRGLVSRCLAPVCQDLDLGHNELTSLPDSLGDLVELTDCLYLHGNNLSRLPDTLGNLTRLRYLNVGENPLTALPETVGRMTELIELRAQHSRLTGLPDTIAAASANCANSGCEGTHSTPCRRR</sequence>
<comment type="caution">
    <text evidence="3">The sequence shown here is derived from an EMBL/GenBank/DDBJ whole genome shotgun (WGS) entry which is preliminary data.</text>
</comment>
<evidence type="ECO:0000313" key="3">
    <source>
        <dbReference type="EMBL" id="GAA0522468.1"/>
    </source>
</evidence>
<accession>A0ABN1CPI5</accession>
<dbReference type="PANTHER" id="PTHR48051">
    <property type="match status" value="1"/>
</dbReference>
<evidence type="ECO:0000256" key="2">
    <source>
        <dbReference type="ARBA" id="ARBA00022737"/>
    </source>
</evidence>
<dbReference type="InterPro" id="IPR050216">
    <property type="entry name" value="LRR_domain-containing"/>
</dbReference>
<dbReference type="Proteomes" id="UP001501576">
    <property type="component" value="Unassembled WGS sequence"/>
</dbReference>
<dbReference type="InterPro" id="IPR032675">
    <property type="entry name" value="LRR_dom_sf"/>
</dbReference>
<dbReference type="InterPro" id="IPR001611">
    <property type="entry name" value="Leu-rich_rpt"/>
</dbReference>
<dbReference type="PANTHER" id="PTHR48051:SF1">
    <property type="entry name" value="RAS SUPPRESSOR PROTEIN 1"/>
    <property type="match status" value="1"/>
</dbReference>
<proteinExistence type="predicted"/>